<feature type="region of interest" description="Disordered" evidence="1">
    <location>
        <begin position="190"/>
        <end position="291"/>
    </location>
</feature>
<reference evidence="2 3" key="1">
    <citation type="submission" date="2015-08" db="EMBL/GenBank/DDBJ databases">
        <title>The genome of the Asian arowana (Scleropages formosus).</title>
        <authorList>
            <person name="Tan M.H."/>
            <person name="Gan H.M."/>
            <person name="Croft L.J."/>
            <person name="Austin C.M."/>
        </authorList>
    </citation>
    <scope>NUCLEOTIDE SEQUENCE [LARGE SCALE GENOMIC DNA]</scope>
    <source>
        <strain evidence="2">Aro1</strain>
    </source>
</reference>
<proteinExistence type="predicted"/>
<protein>
    <submittedName>
        <fullName evidence="2">Uncharacterized protein</fullName>
    </submittedName>
</protein>
<dbReference type="AlphaFoldDB" id="A0A0P7UQU0"/>
<feature type="compositionally biased region" description="Pro residues" evidence="1">
    <location>
        <begin position="345"/>
        <end position="355"/>
    </location>
</feature>
<feature type="region of interest" description="Disordered" evidence="1">
    <location>
        <begin position="305"/>
        <end position="378"/>
    </location>
</feature>
<organism evidence="2 3">
    <name type="scientific">Scleropages formosus</name>
    <name type="common">Asian bonytongue</name>
    <name type="synonym">Osteoglossum formosum</name>
    <dbReference type="NCBI Taxonomy" id="113540"/>
    <lineage>
        <taxon>Eukaryota</taxon>
        <taxon>Metazoa</taxon>
        <taxon>Chordata</taxon>
        <taxon>Craniata</taxon>
        <taxon>Vertebrata</taxon>
        <taxon>Euteleostomi</taxon>
        <taxon>Actinopterygii</taxon>
        <taxon>Neopterygii</taxon>
        <taxon>Teleostei</taxon>
        <taxon>Osteoglossocephala</taxon>
        <taxon>Osteoglossomorpha</taxon>
        <taxon>Osteoglossiformes</taxon>
        <taxon>Osteoglossidae</taxon>
        <taxon>Scleropages</taxon>
    </lineage>
</organism>
<dbReference type="Proteomes" id="UP000034805">
    <property type="component" value="Unassembled WGS sequence"/>
</dbReference>
<feature type="region of interest" description="Disordered" evidence="1">
    <location>
        <begin position="21"/>
        <end position="47"/>
    </location>
</feature>
<feature type="compositionally biased region" description="Polar residues" evidence="1">
    <location>
        <begin position="190"/>
        <end position="201"/>
    </location>
</feature>
<gene>
    <name evidence="2" type="ORF">Z043_119977</name>
</gene>
<evidence type="ECO:0000313" key="2">
    <source>
        <dbReference type="EMBL" id="KPP61880.1"/>
    </source>
</evidence>
<sequence>MHLCPYLLFLYASMKLHGEDSDSDSDLSLEEERSLSIPSSESEDNVRLRGRIQRRFKRTNHSERLLTEPAQNGTKDLDGNDLLSYWPALEECEVHSLQKWGSERRLGADFSKDAANNNQLDAALTSGDENGLTQPHRNRRGILKNRLGCPPGLQGLSSMGNVPSELSWYRTSTLGHRAVPAASYGRMYSGTGSLSQPASRYSSREHLDSMARRQFSRDPLCRQDRLEHTPHSQHGSRENLDLLPRRRDLGLDRASRENLSSSRDRLEPQSSHASREDLREGHLGGSRSQLNTLLRRQFSRELLGGPLMSGRSREQLEPGGGVGAVQPCREWLRTLPPRQASHPEQPLPPSPPPPIAEQQEPLDPQDAPPGRPAPTCPA</sequence>
<dbReference type="EMBL" id="JARO02009216">
    <property type="protein sequence ID" value="KPP61880.1"/>
    <property type="molecule type" value="Genomic_DNA"/>
</dbReference>
<comment type="caution">
    <text evidence="2">The sequence shown here is derived from an EMBL/GenBank/DDBJ whole genome shotgun (WGS) entry which is preliminary data.</text>
</comment>
<accession>A0A0P7UQU0</accession>
<feature type="compositionally biased region" description="Pro residues" evidence="1">
    <location>
        <begin position="366"/>
        <end position="378"/>
    </location>
</feature>
<name>A0A0P7UQU0_SCLFO</name>
<evidence type="ECO:0000256" key="1">
    <source>
        <dbReference type="SAM" id="MobiDB-lite"/>
    </source>
</evidence>
<feature type="compositionally biased region" description="Basic and acidic residues" evidence="1">
    <location>
        <begin position="202"/>
        <end position="282"/>
    </location>
</feature>
<evidence type="ECO:0000313" key="3">
    <source>
        <dbReference type="Proteomes" id="UP000034805"/>
    </source>
</evidence>